<proteinExistence type="predicted"/>
<dbReference type="InterPro" id="IPR001663">
    <property type="entry name" value="Rng_hydr_dOase-A"/>
</dbReference>
<evidence type="ECO:0000259" key="7">
    <source>
        <dbReference type="PROSITE" id="PS51296"/>
    </source>
</evidence>
<organism evidence="8">
    <name type="scientific">marine metagenome</name>
    <dbReference type="NCBI Taxonomy" id="408172"/>
    <lineage>
        <taxon>unclassified sequences</taxon>
        <taxon>metagenomes</taxon>
        <taxon>ecological metagenomes</taxon>
    </lineage>
</organism>
<dbReference type="SUPFAM" id="SSF50022">
    <property type="entry name" value="ISP domain"/>
    <property type="match status" value="1"/>
</dbReference>
<evidence type="ECO:0000256" key="3">
    <source>
        <dbReference type="ARBA" id="ARBA00022723"/>
    </source>
</evidence>
<dbReference type="SUPFAM" id="SSF55961">
    <property type="entry name" value="Bet v1-like"/>
    <property type="match status" value="1"/>
</dbReference>
<dbReference type="Pfam" id="PF00848">
    <property type="entry name" value="Ring_hydroxyl_A"/>
    <property type="match status" value="1"/>
</dbReference>
<dbReference type="Gene3D" id="3.90.380.10">
    <property type="entry name" value="Naphthalene 1,2-dioxygenase Alpha Subunit, Chain A, domain 1"/>
    <property type="match status" value="2"/>
</dbReference>
<dbReference type="GO" id="GO:0016491">
    <property type="term" value="F:oxidoreductase activity"/>
    <property type="evidence" value="ECO:0007669"/>
    <property type="project" value="UniProtKB-KW"/>
</dbReference>
<dbReference type="AlphaFoldDB" id="A0A381YS43"/>
<dbReference type="PROSITE" id="PS51296">
    <property type="entry name" value="RIESKE"/>
    <property type="match status" value="1"/>
</dbReference>
<dbReference type="PANTHER" id="PTHR43756:SF5">
    <property type="entry name" value="CHOLINE MONOOXYGENASE, CHLOROPLASTIC"/>
    <property type="match status" value="1"/>
</dbReference>
<protein>
    <recommendedName>
        <fullName evidence="7">Rieske domain-containing protein</fullName>
    </recommendedName>
</protein>
<evidence type="ECO:0000256" key="2">
    <source>
        <dbReference type="ARBA" id="ARBA00022714"/>
    </source>
</evidence>
<dbReference type="GO" id="GO:0051537">
    <property type="term" value="F:2 iron, 2 sulfur cluster binding"/>
    <property type="evidence" value="ECO:0007669"/>
    <property type="project" value="UniProtKB-KW"/>
</dbReference>
<dbReference type="PRINTS" id="PR00090">
    <property type="entry name" value="RNGDIOXGNASE"/>
</dbReference>
<evidence type="ECO:0000256" key="5">
    <source>
        <dbReference type="ARBA" id="ARBA00023004"/>
    </source>
</evidence>
<gene>
    <name evidence="8" type="ORF">METZ01_LOCUS132712</name>
</gene>
<evidence type="ECO:0000256" key="6">
    <source>
        <dbReference type="ARBA" id="ARBA00023014"/>
    </source>
</evidence>
<dbReference type="Gene3D" id="2.102.10.10">
    <property type="entry name" value="Rieske [2Fe-2S] iron-sulphur domain"/>
    <property type="match status" value="1"/>
</dbReference>
<feature type="domain" description="Rieske" evidence="7">
    <location>
        <begin position="61"/>
        <end position="174"/>
    </location>
</feature>
<dbReference type="Pfam" id="PF00355">
    <property type="entry name" value="Rieske"/>
    <property type="match status" value="1"/>
</dbReference>
<reference evidence="8" key="1">
    <citation type="submission" date="2018-05" db="EMBL/GenBank/DDBJ databases">
        <authorList>
            <person name="Lanie J.A."/>
            <person name="Ng W.-L."/>
            <person name="Kazmierczak K.M."/>
            <person name="Andrzejewski T.M."/>
            <person name="Davidsen T.M."/>
            <person name="Wayne K.J."/>
            <person name="Tettelin H."/>
            <person name="Glass J.I."/>
            <person name="Rusch D."/>
            <person name="Podicherti R."/>
            <person name="Tsui H.-C.T."/>
            <person name="Winkler M.E."/>
        </authorList>
    </citation>
    <scope>NUCLEOTIDE SEQUENCE</scope>
</reference>
<dbReference type="EMBL" id="UINC01018928">
    <property type="protein sequence ID" value="SVA79858.1"/>
    <property type="molecule type" value="Genomic_DNA"/>
</dbReference>
<evidence type="ECO:0000256" key="4">
    <source>
        <dbReference type="ARBA" id="ARBA00023002"/>
    </source>
</evidence>
<keyword evidence="5" id="KW-0408">Iron</keyword>
<dbReference type="InterPro" id="IPR015879">
    <property type="entry name" value="Ring_hydroxy_dOase_asu_C_dom"/>
</dbReference>
<dbReference type="InterPro" id="IPR017941">
    <property type="entry name" value="Rieske_2Fe-2S"/>
</dbReference>
<evidence type="ECO:0000313" key="8">
    <source>
        <dbReference type="EMBL" id="SVA79858.1"/>
    </source>
</evidence>
<keyword evidence="6" id="KW-0411">Iron-sulfur</keyword>
<keyword evidence="3" id="KW-0479">Metal-binding</keyword>
<comment type="cofactor">
    <cofactor evidence="1">
        <name>Fe cation</name>
        <dbReference type="ChEBI" id="CHEBI:24875"/>
    </cofactor>
</comment>
<keyword evidence="4" id="KW-0560">Oxidoreductase</keyword>
<accession>A0A381YS43</accession>
<evidence type="ECO:0000256" key="1">
    <source>
        <dbReference type="ARBA" id="ARBA00001962"/>
    </source>
</evidence>
<dbReference type="PANTHER" id="PTHR43756">
    <property type="entry name" value="CHOLINE MONOOXYGENASE, CHLOROPLASTIC"/>
    <property type="match status" value="1"/>
</dbReference>
<dbReference type="CDD" id="cd00680">
    <property type="entry name" value="RHO_alpha_C"/>
    <property type="match status" value="1"/>
</dbReference>
<dbReference type="GO" id="GO:0005506">
    <property type="term" value="F:iron ion binding"/>
    <property type="evidence" value="ECO:0007669"/>
    <property type="project" value="InterPro"/>
</dbReference>
<dbReference type="CDD" id="cd03469">
    <property type="entry name" value="Rieske_RO_Alpha_N"/>
    <property type="match status" value="1"/>
</dbReference>
<dbReference type="InterPro" id="IPR036922">
    <property type="entry name" value="Rieske_2Fe-2S_sf"/>
</dbReference>
<sequence>MYLIIIYLNHFLYFLTAENLFNHLGAVNMNDKIIYNGLTSSAYTDYKFWLDEGKTIFSDSWVFVGYKHELNSIGDVLPIKVAEQPILLAKNTKGDINAFHNVCSHRCLKLIDKPKNVKKVISCPYHAWAYDLDGNLLAAPHFGGTNNHKPKNFISSDHGLQSVRIKVWHDWIFINLNNNAPIFEQYAAPLINQLKDINLKNIKPVATLDFGEIKTNWKFLIENFIEPYHVQFVHKNTTSQPLSDHYTIVDGICYGSGVDLEEEDSSSDNLAVTSKYLSLFPNFIIGTYFPGQLGVYLNEPIGTDRTNQKRIIYTTQGNDLTKSEIEKQKNLWWKVHKEDHEICERLQEGRSSPVAKKGGLLSPHWEDSVRAFQKIVIKSMNKSINNKTKEKDYV</sequence>
<name>A0A381YS43_9ZZZZ</name>
<keyword evidence="2" id="KW-0001">2Fe-2S</keyword>